<dbReference type="PANTHER" id="PTHR12243:SF67">
    <property type="entry name" value="COREPRESSOR OF PANGOLIN, ISOFORM A-RELATED"/>
    <property type="match status" value="1"/>
</dbReference>
<comment type="caution">
    <text evidence="3">The sequence shown here is derived from an EMBL/GenBank/DDBJ whole genome shotgun (WGS) entry which is preliminary data.</text>
</comment>
<dbReference type="AlphaFoldDB" id="A0A8J2RHB4"/>
<name>A0A8J2RHB4_9CRUS</name>
<dbReference type="GO" id="GO:0005667">
    <property type="term" value="C:transcription regulator complex"/>
    <property type="evidence" value="ECO:0007669"/>
    <property type="project" value="TreeGrafter"/>
</dbReference>
<feature type="compositionally biased region" description="Low complexity" evidence="1">
    <location>
        <begin position="316"/>
        <end position="327"/>
    </location>
</feature>
<evidence type="ECO:0000259" key="2">
    <source>
        <dbReference type="PROSITE" id="PS51029"/>
    </source>
</evidence>
<feature type="domain" description="MADF" evidence="2">
    <location>
        <begin position="142"/>
        <end position="237"/>
    </location>
</feature>
<proteinExistence type="predicted"/>
<dbReference type="InterPro" id="IPR006578">
    <property type="entry name" value="MADF-dom"/>
</dbReference>
<dbReference type="SMART" id="SM00595">
    <property type="entry name" value="MADF"/>
    <property type="match status" value="1"/>
</dbReference>
<dbReference type="PROSITE" id="PS51029">
    <property type="entry name" value="MADF"/>
    <property type="match status" value="1"/>
</dbReference>
<dbReference type="GO" id="GO:0006357">
    <property type="term" value="P:regulation of transcription by RNA polymerase II"/>
    <property type="evidence" value="ECO:0007669"/>
    <property type="project" value="TreeGrafter"/>
</dbReference>
<reference evidence="3" key="1">
    <citation type="submission" date="2021-11" db="EMBL/GenBank/DDBJ databases">
        <authorList>
            <person name="Schell T."/>
        </authorList>
    </citation>
    <scope>NUCLEOTIDE SEQUENCE</scope>
    <source>
        <strain evidence="3">M5</strain>
    </source>
</reference>
<feature type="region of interest" description="Disordered" evidence="1">
    <location>
        <begin position="314"/>
        <end position="340"/>
    </location>
</feature>
<evidence type="ECO:0000313" key="4">
    <source>
        <dbReference type="Proteomes" id="UP000789390"/>
    </source>
</evidence>
<dbReference type="InterPro" id="IPR039353">
    <property type="entry name" value="TF_Adf1"/>
</dbReference>
<dbReference type="OrthoDB" id="6081971at2759"/>
<accession>A0A8J2RHB4</accession>
<dbReference type="Pfam" id="PF10545">
    <property type="entry name" value="MADF_DNA_bdg"/>
    <property type="match status" value="1"/>
</dbReference>
<dbReference type="GO" id="GO:0005634">
    <property type="term" value="C:nucleus"/>
    <property type="evidence" value="ECO:0007669"/>
    <property type="project" value="TreeGrafter"/>
</dbReference>
<gene>
    <name evidence="3" type="ORF">DGAL_LOCUS2781</name>
</gene>
<dbReference type="EMBL" id="CAKKLH010000038">
    <property type="protein sequence ID" value="CAH0100524.1"/>
    <property type="molecule type" value="Genomic_DNA"/>
</dbReference>
<feature type="region of interest" description="Disordered" evidence="1">
    <location>
        <begin position="101"/>
        <end position="120"/>
    </location>
</feature>
<feature type="compositionally biased region" description="Low complexity" evidence="1">
    <location>
        <begin position="272"/>
        <end position="284"/>
    </location>
</feature>
<feature type="region of interest" description="Disordered" evidence="1">
    <location>
        <begin position="244"/>
        <end position="285"/>
    </location>
</feature>
<dbReference type="PANTHER" id="PTHR12243">
    <property type="entry name" value="MADF DOMAIN TRANSCRIPTION FACTOR"/>
    <property type="match status" value="1"/>
</dbReference>
<evidence type="ECO:0000313" key="3">
    <source>
        <dbReference type="EMBL" id="CAH0100524.1"/>
    </source>
</evidence>
<protein>
    <recommendedName>
        <fullName evidence="2">MADF domain-containing protein</fullName>
    </recommendedName>
</protein>
<dbReference type="Proteomes" id="UP000789390">
    <property type="component" value="Unassembled WGS sequence"/>
</dbReference>
<organism evidence="3 4">
    <name type="scientific">Daphnia galeata</name>
    <dbReference type="NCBI Taxonomy" id="27404"/>
    <lineage>
        <taxon>Eukaryota</taxon>
        <taxon>Metazoa</taxon>
        <taxon>Ecdysozoa</taxon>
        <taxon>Arthropoda</taxon>
        <taxon>Crustacea</taxon>
        <taxon>Branchiopoda</taxon>
        <taxon>Diplostraca</taxon>
        <taxon>Cladocera</taxon>
        <taxon>Anomopoda</taxon>
        <taxon>Daphniidae</taxon>
        <taxon>Daphnia</taxon>
    </lineage>
</organism>
<evidence type="ECO:0000256" key="1">
    <source>
        <dbReference type="SAM" id="MobiDB-lite"/>
    </source>
</evidence>
<keyword evidence="4" id="KW-1185">Reference proteome</keyword>
<sequence length="432" mass="49027">MTSLRCRVGTVATCRGLPIFWGSRLWDWFWMWQCPPCHHPIAVPSTAHGTSLERAKGPFTPEGNIINAKSVCCHSFNKSCVPRDWFRVVVHSFLKKMPKLATRKSPRKSPNKLGVSDTSKKITNEYSQKRARKIWLITTTERFIQSVEKHPVLYDVTMSNYKNNVSQATARAVIGREFSIGPDDVKKKWKQLKDTYRIEKKRLNEEDPSGSGLDGSKRAKKCWTYYDQMGFLSKVYDAAERVTNVDDDDDEGKRSESFDEEQDSDHHDEDNTTSSLIDLDSTTDLSDDHSLKEMDVIASGSCNKDIEVLKEPGFKTPISPAASPTAPRKTKGKKASLEGETAKEIGQLMKTIGQVLESKPEVNKKPIPLERILNKIEEEWLSYGKNLGLRVAAIDDKETRDNIRHEIEQAIYHNKQELKKKKNAVVTVQGDQ</sequence>
<feature type="compositionally biased region" description="Basic residues" evidence="1">
    <location>
        <begin position="101"/>
        <end position="110"/>
    </location>
</feature>